<accession>A0ABX1ZBU2</accession>
<sequence>MDTGLKGKKVLVTGSTTGIGKGIVEAFAQEGADVILNGSSEERVNKTVNELQAKYKDVKISGIAANLAIPEEANRLYDEASKDGKLDLLVNNLGIFPVKPFEDITDDDWYHIWNVNVMSTVRLCRRALPDMLKANSGKIININSEAGFRPNGDLVHYSTTKSALLGLSRAMAELTKGSKVTVNSVLPVTTWTPGIETYLQGYAERGGISLEQAKINYFKEGNDSTSLLQRFLTVEEVAKTVIFAASNDGINGNSILIDAGVIRHI</sequence>
<dbReference type="Proteomes" id="UP000658690">
    <property type="component" value="Unassembled WGS sequence"/>
</dbReference>
<evidence type="ECO:0000256" key="1">
    <source>
        <dbReference type="ARBA" id="ARBA00006484"/>
    </source>
</evidence>
<reference evidence="3 4" key="1">
    <citation type="submission" date="2019-10" db="EMBL/GenBank/DDBJ databases">
        <title>Description of Paenibacillus choica sp. nov.</title>
        <authorList>
            <person name="Carlier A."/>
            <person name="Qi S."/>
        </authorList>
    </citation>
    <scope>NUCLEOTIDE SEQUENCE [LARGE SCALE GENOMIC DNA]</scope>
    <source>
        <strain evidence="3 4">LMG 31460</strain>
    </source>
</reference>
<dbReference type="Gene3D" id="3.40.50.720">
    <property type="entry name" value="NAD(P)-binding Rossmann-like Domain"/>
    <property type="match status" value="1"/>
</dbReference>
<dbReference type="PRINTS" id="PR00081">
    <property type="entry name" value="GDHRDH"/>
</dbReference>
<gene>
    <name evidence="3" type="ORF">GC102_34530</name>
</gene>
<dbReference type="PANTHER" id="PTHR42879">
    <property type="entry name" value="3-OXOACYL-(ACYL-CARRIER-PROTEIN) REDUCTASE"/>
    <property type="match status" value="1"/>
</dbReference>
<dbReference type="PRINTS" id="PR00080">
    <property type="entry name" value="SDRFAMILY"/>
</dbReference>
<protein>
    <submittedName>
        <fullName evidence="3">SDR family NAD(P)-dependent oxidoreductase</fullName>
    </submittedName>
</protein>
<name>A0ABX1ZBU2_9BACL</name>
<evidence type="ECO:0000313" key="3">
    <source>
        <dbReference type="EMBL" id="NOU90810.1"/>
    </source>
</evidence>
<dbReference type="InterPro" id="IPR036291">
    <property type="entry name" value="NAD(P)-bd_dom_sf"/>
</dbReference>
<comment type="similarity">
    <text evidence="1 2">Belongs to the short-chain dehydrogenases/reductases (SDR) family.</text>
</comment>
<evidence type="ECO:0000256" key="2">
    <source>
        <dbReference type="RuleBase" id="RU000363"/>
    </source>
</evidence>
<dbReference type="SUPFAM" id="SSF51735">
    <property type="entry name" value="NAD(P)-binding Rossmann-fold domains"/>
    <property type="match status" value="1"/>
</dbReference>
<comment type="caution">
    <text evidence="3">The sequence shown here is derived from an EMBL/GenBank/DDBJ whole genome shotgun (WGS) entry which is preliminary data.</text>
</comment>
<dbReference type="EMBL" id="WHOC01000176">
    <property type="protein sequence ID" value="NOU90810.1"/>
    <property type="molecule type" value="Genomic_DNA"/>
</dbReference>
<dbReference type="InterPro" id="IPR002347">
    <property type="entry name" value="SDR_fam"/>
</dbReference>
<dbReference type="InterPro" id="IPR050259">
    <property type="entry name" value="SDR"/>
</dbReference>
<keyword evidence="4" id="KW-1185">Reference proteome</keyword>
<dbReference type="InterPro" id="IPR020904">
    <property type="entry name" value="Sc_DH/Rdtase_CS"/>
</dbReference>
<dbReference type="RefSeq" id="WP_171693563.1">
    <property type="nucleotide sequence ID" value="NZ_WHOC01000176.1"/>
</dbReference>
<dbReference type="Pfam" id="PF00106">
    <property type="entry name" value="adh_short"/>
    <property type="match status" value="1"/>
</dbReference>
<evidence type="ECO:0000313" key="4">
    <source>
        <dbReference type="Proteomes" id="UP000658690"/>
    </source>
</evidence>
<proteinExistence type="inferred from homology"/>
<dbReference type="PANTHER" id="PTHR42879:SF2">
    <property type="entry name" value="3-OXOACYL-[ACYL-CARRIER-PROTEIN] REDUCTASE FABG"/>
    <property type="match status" value="1"/>
</dbReference>
<organism evidence="3 4">
    <name type="scientific">Paenibacillus germinis</name>
    <dbReference type="NCBI Taxonomy" id="2654979"/>
    <lineage>
        <taxon>Bacteria</taxon>
        <taxon>Bacillati</taxon>
        <taxon>Bacillota</taxon>
        <taxon>Bacilli</taxon>
        <taxon>Bacillales</taxon>
        <taxon>Paenibacillaceae</taxon>
        <taxon>Paenibacillus</taxon>
    </lineage>
</organism>
<dbReference type="PROSITE" id="PS00061">
    <property type="entry name" value="ADH_SHORT"/>
    <property type="match status" value="1"/>
</dbReference>
<dbReference type="CDD" id="cd05233">
    <property type="entry name" value="SDR_c"/>
    <property type="match status" value="1"/>
</dbReference>